<dbReference type="EMBL" id="JARVKF010000395">
    <property type="protein sequence ID" value="KAK9417960.1"/>
    <property type="molecule type" value="Genomic_DNA"/>
</dbReference>
<gene>
    <name evidence="2" type="ORF">SUNI508_08608</name>
</gene>
<feature type="compositionally biased region" description="Low complexity" evidence="1">
    <location>
        <begin position="29"/>
        <end position="41"/>
    </location>
</feature>
<dbReference type="Proteomes" id="UP001408356">
    <property type="component" value="Unassembled WGS sequence"/>
</dbReference>
<feature type="region of interest" description="Disordered" evidence="1">
    <location>
        <begin position="24"/>
        <end position="100"/>
    </location>
</feature>
<organism evidence="2 3">
    <name type="scientific">Seiridium unicorne</name>
    <dbReference type="NCBI Taxonomy" id="138068"/>
    <lineage>
        <taxon>Eukaryota</taxon>
        <taxon>Fungi</taxon>
        <taxon>Dikarya</taxon>
        <taxon>Ascomycota</taxon>
        <taxon>Pezizomycotina</taxon>
        <taxon>Sordariomycetes</taxon>
        <taxon>Xylariomycetidae</taxon>
        <taxon>Amphisphaeriales</taxon>
        <taxon>Sporocadaceae</taxon>
        <taxon>Seiridium</taxon>
    </lineage>
</organism>
<comment type="caution">
    <text evidence="2">The sequence shown here is derived from an EMBL/GenBank/DDBJ whole genome shotgun (WGS) entry which is preliminary data.</text>
</comment>
<evidence type="ECO:0000313" key="3">
    <source>
        <dbReference type="Proteomes" id="UP001408356"/>
    </source>
</evidence>
<reference evidence="2 3" key="1">
    <citation type="journal article" date="2024" name="J. Plant Pathol.">
        <title>Sequence and assembly of the genome of Seiridium unicorne, isolate CBS 538.82, causal agent of cypress canker disease.</title>
        <authorList>
            <person name="Scali E."/>
            <person name="Rocca G.D."/>
            <person name="Danti R."/>
            <person name="Garbelotto M."/>
            <person name="Barberini S."/>
            <person name="Baroncelli R."/>
            <person name="Emiliani G."/>
        </authorList>
    </citation>
    <scope>NUCLEOTIDE SEQUENCE [LARGE SCALE GENOMIC DNA]</scope>
    <source>
        <strain evidence="2 3">BM-138-508</strain>
    </source>
</reference>
<name>A0ABR2UUE0_9PEZI</name>
<sequence>MLSTMSPSSPQLPIFNFDFTTVTSHRPAHSSPLSSSPIRASQTSPPLTPRDPNALPRRSFNSSPIKPTLGAQEKTKWTKFNSRDVKRNPLKQNRESASEGRRKLFLNNVRQRQDDKAWERRGGNQEVLKLEWSTLDRRWRQQKDADIDGLVFEDELEDIPELPEVPRPAADEDDMMVDTHAMEEEAELEAMLSAYEAQSSQPLPQRPNSPSLSDDEYDSLFMDLLSQQGPQRHEQSQDIVLSGQMDLS</sequence>
<evidence type="ECO:0000313" key="2">
    <source>
        <dbReference type="EMBL" id="KAK9417960.1"/>
    </source>
</evidence>
<evidence type="ECO:0000256" key="1">
    <source>
        <dbReference type="SAM" id="MobiDB-lite"/>
    </source>
</evidence>
<keyword evidence="3" id="KW-1185">Reference proteome</keyword>
<feature type="compositionally biased region" description="Polar residues" evidence="1">
    <location>
        <begin position="198"/>
        <end position="212"/>
    </location>
</feature>
<proteinExistence type="predicted"/>
<accession>A0ABR2UUE0</accession>
<protein>
    <submittedName>
        <fullName evidence="2">Uncharacterized protein</fullName>
    </submittedName>
</protein>
<feature type="compositionally biased region" description="Basic and acidic residues" evidence="1">
    <location>
        <begin position="73"/>
        <end position="100"/>
    </location>
</feature>
<feature type="region of interest" description="Disordered" evidence="1">
    <location>
        <begin position="181"/>
        <end position="248"/>
    </location>
</feature>